<evidence type="ECO:0000256" key="1">
    <source>
        <dbReference type="SAM" id="MobiDB-lite"/>
    </source>
</evidence>
<name>A0A7Z0N843_9GAMM</name>
<gene>
    <name evidence="2" type="ORF">HZU72_13350</name>
</gene>
<proteinExistence type="predicted"/>
<dbReference type="EMBL" id="JACCGK010000011">
    <property type="protein sequence ID" value="NYT73409.1"/>
    <property type="molecule type" value="Genomic_DNA"/>
</dbReference>
<sequence>MLMLAPISGYAAMLKGLIVCFAVLFAQLAVLHVIDARLYNSPQDARQTAVTSVTPHKDEKEDEEDVQS</sequence>
<keyword evidence="3" id="KW-1185">Reference proteome</keyword>
<reference evidence="2 3" key="1">
    <citation type="submission" date="2020-07" db="EMBL/GenBank/DDBJ databases">
        <title>Halomonas sp. QX-2 draft genome sequence.</title>
        <authorList>
            <person name="Qiu X."/>
        </authorList>
    </citation>
    <scope>NUCLEOTIDE SEQUENCE [LARGE SCALE GENOMIC DNA]</scope>
    <source>
        <strain evidence="2 3">QX-2</strain>
    </source>
</reference>
<evidence type="ECO:0000313" key="2">
    <source>
        <dbReference type="EMBL" id="NYT73409.1"/>
    </source>
</evidence>
<dbReference type="AlphaFoldDB" id="A0A7Z0N843"/>
<comment type="caution">
    <text evidence="2">The sequence shown here is derived from an EMBL/GenBank/DDBJ whole genome shotgun (WGS) entry which is preliminary data.</text>
</comment>
<protein>
    <submittedName>
        <fullName evidence="2">Uncharacterized protein</fullName>
    </submittedName>
</protein>
<evidence type="ECO:0000313" key="3">
    <source>
        <dbReference type="Proteomes" id="UP000520876"/>
    </source>
</evidence>
<dbReference type="Proteomes" id="UP000520876">
    <property type="component" value="Unassembled WGS sequence"/>
</dbReference>
<feature type="region of interest" description="Disordered" evidence="1">
    <location>
        <begin position="44"/>
        <end position="68"/>
    </location>
</feature>
<accession>A0A7Z0N843</accession>
<dbReference type="RefSeq" id="WP_180092812.1">
    <property type="nucleotide sequence ID" value="NZ_CAXAZJ010000007.1"/>
</dbReference>
<organism evidence="2 3">
    <name type="scientific">Vreelandella sedimenti</name>
    <dbReference type="NCBI Taxonomy" id="2729618"/>
    <lineage>
        <taxon>Bacteria</taxon>
        <taxon>Pseudomonadati</taxon>
        <taxon>Pseudomonadota</taxon>
        <taxon>Gammaproteobacteria</taxon>
        <taxon>Oceanospirillales</taxon>
        <taxon>Halomonadaceae</taxon>
        <taxon>Vreelandella</taxon>
    </lineage>
</organism>
<feature type="compositionally biased region" description="Polar residues" evidence="1">
    <location>
        <begin position="44"/>
        <end position="54"/>
    </location>
</feature>